<evidence type="ECO:0000313" key="2">
    <source>
        <dbReference type="Proteomes" id="UP001519289"/>
    </source>
</evidence>
<proteinExistence type="predicted"/>
<gene>
    <name evidence="1" type="ORF">J2Z79_002796</name>
</gene>
<evidence type="ECO:0000313" key="1">
    <source>
        <dbReference type="EMBL" id="MBP2019357.1"/>
    </source>
</evidence>
<comment type="caution">
    <text evidence="1">The sequence shown here is derived from an EMBL/GenBank/DDBJ whole genome shotgun (WGS) entry which is preliminary data.</text>
</comment>
<protein>
    <submittedName>
        <fullName evidence="1">Transposase</fullName>
    </submittedName>
</protein>
<dbReference type="RefSeq" id="WP_209467471.1">
    <property type="nucleotide sequence ID" value="NZ_JAGGLG010000027.1"/>
</dbReference>
<accession>A0ABS4JUW9</accession>
<dbReference type="EMBL" id="JAGGLG010000027">
    <property type="protein sequence ID" value="MBP2019357.1"/>
    <property type="molecule type" value="Genomic_DNA"/>
</dbReference>
<keyword evidence="2" id="KW-1185">Reference proteome</keyword>
<reference evidence="1 2" key="1">
    <citation type="submission" date="2021-03" db="EMBL/GenBank/DDBJ databases">
        <title>Genomic Encyclopedia of Type Strains, Phase IV (KMG-IV): sequencing the most valuable type-strain genomes for metagenomic binning, comparative biology and taxonomic classification.</title>
        <authorList>
            <person name="Goeker M."/>
        </authorList>
    </citation>
    <scope>NUCLEOTIDE SEQUENCE [LARGE SCALE GENOMIC DNA]</scope>
    <source>
        <strain evidence="1 2">DSM 27138</strain>
    </source>
</reference>
<dbReference type="Proteomes" id="UP001519289">
    <property type="component" value="Unassembled WGS sequence"/>
</dbReference>
<name>A0ABS4JUW9_9FIRM</name>
<sequence>MLDPFKPVILQPMQKGVTNASQMLFLLQQRGFKGKIRIVRAFMAPYRPMAAASATIRFETAPGKQAQVDWADFGYIEAE</sequence>
<organism evidence="1 2">
    <name type="scientific">Symbiobacterium terraclitae</name>
    <dbReference type="NCBI Taxonomy" id="557451"/>
    <lineage>
        <taxon>Bacteria</taxon>
        <taxon>Bacillati</taxon>
        <taxon>Bacillota</taxon>
        <taxon>Clostridia</taxon>
        <taxon>Eubacteriales</taxon>
        <taxon>Symbiobacteriaceae</taxon>
        <taxon>Symbiobacterium</taxon>
    </lineage>
</organism>